<dbReference type="InterPro" id="IPR003594">
    <property type="entry name" value="HATPase_dom"/>
</dbReference>
<keyword evidence="5" id="KW-0597">Phosphoprotein</keyword>
<dbReference type="Pfam" id="PF00989">
    <property type="entry name" value="PAS"/>
    <property type="match status" value="1"/>
</dbReference>
<dbReference type="Pfam" id="PF17203">
    <property type="entry name" value="sCache_3_2"/>
    <property type="match status" value="1"/>
</dbReference>
<evidence type="ECO:0000256" key="5">
    <source>
        <dbReference type="ARBA" id="ARBA00022553"/>
    </source>
</evidence>
<dbReference type="Gene3D" id="3.30.450.20">
    <property type="entry name" value="PAS domain"/>
    <property type="match status" value="2"/>
</dbReference>
<dbReference type="InterPro" id="IPR013767">
    <property type="entry name" value="PAS_fold"/>
</dbReference>
<dbReference type="OrthoDB" id="9792686at2"/>
<dbReference type="Gene3D" id="3.30.565.10">
    <property type="entry name" value="Histidine kinase-like ATPase, C-terminal domain"/>
    <property type="match status" value="1"/>
</dbReference>
<evidence type="ECO:0000256" key="3">
    <source>
        <dbReference type="ARBA" id="ARBA00012438"/>
    </source>
</evidence>
<evidence type="ECO:0000256" key="9">
    <source>
        <dbReference type="ARBA" id="ARBA00022777"/>
    </source>
</evidence>
<comment type="catalytic activity">
    <reaction evidence="1">
        <text>ATP + protein L-histidine = ADP + protein N-phospho-L-histidine.</text>
        <dbReference type="EC" id="2.7.13.3"/>
    </reaction>
</comment>
<dbReference type="InterPro" id="IPR000014">
    <property type="entry name" value="PAS"/>
</dbReference>
<dbReference type="InterPro" id="IPR036890">
    <property type="entry name" value="HATPase_C_sf"/>
</dbReference>
<evidence type="ECO:0000256" key="14">
    <source>
        <dbReference type="SAM" id="Phobius"/>
    </source>
</evidence>
<evidence type="ECO:0000256" key="7">
    <source>
        <dbReference type="ARBA" id="ARBA00022692"/>
    </source>
</evidence>
<evidence type="ECO:0000256" key="13">
    <source>
        <dbReference type="ARBA" id="ARBA00023136"/>
    </source>
</evidence>
<dbReference type="AlphaFoldDB" id="A0A161SJI8"/>
<keyword evidence="12" id="KW-0902">Two-component regulatory system</keyword>
<organism evidence="16 17">
    <name type="scientific">Bhargavaea cecembensis</name>
    <dbReference type="NCBI Taxonomy" id="394098"/>
    <lineage>
        <taxon>Bacteria</taxon>
        <taxon>Bacillati</taxon>
        <taxon>Bacillota</taxon>
        <taxon>Bacilli</taxon>
        <taxon>Bacillales</taxon>
        <taxon>Caryophanaceae</taxon>
        <taxon>Bhargavaea</taxon>
    </lineage>
</organism>
<dbReference type="EC" id="2.7.13.3" evidence="3"/>
<name>A0A161SJI8_9BACL</name>
<comment type="subcellular location">
    <subcellularLocation>
        <location evidence="2">Cell membrane</location>
        <topology evidence="2">Multi-pass membrane protein</topology>
    </subcellularLocation>
</comment>
<evidence type="ECO:0000256" key="4">
    <source>
        <dbReference type="ARBA" id="ARBA00022475"/>
    </source>
</evidence>
<accession>A0A161SJI8</accession>
<evidence type="ECO:0000256" key="1">
    <source>
        <dbReference type="ARBA" id="ARBA00000085"/>
    </source>
</evidence>
<dbReference type="PANTHER" id="PTHR43547">
    <property type="entry name" value="TWO-COMPONENT HISTIDINE KINASE"/>
    <property type="match status" value="1"/>
</dbReference>
<dbReference type="Pfam" id="PF14689">
    <property type="entry name" value="SPOB_a"/>
    <property type="match status" value="1"/>
</dbReference>
<dbReference type="GO" id="GO:0006355">
    <property type="term" value="P:regulation of DNA-templated transcription"/>
    <property type="evidence" value="ECO:0007669"/>
    <property type="project" value="InterPro"/>
</dbReference>
<evidence type="ECO:0000259" key="15">
    <source>
        <dbReference type="PROSITE" id="PS50109"/>
    </source>
</evidence>
<dbReference type="InterPro" id="IPR016120">
    <property type="entry name" value="Sig_transdc_His_kin_SpoOB"/>
</dbReference>
<keyword evidence="9 16" id="KW-0418">Kinase</keyword>
<keyword evidence="11 14" id="KW-1133">Transmembrane helix</keyword>
<evidence type="ECO:0000313" key="16">
    <source>
        <dbReference type="EMBL" id="KZE37433.1"/>
    </source>
</evidence>
<dbReference type="Proteomes" id="UP000076490">
    <property type="component" value="Unassembled WGS sequence"/>
</dbReference>
<keyword evidence="7 14" id="KW-0812">Transmembrane</keyword>
<dbReference type="SUPFAM" id="SSF103190">
    <property type="entry name" value="Sensory domain-like"/>
    <property type="match status" value="1"/>
</dbReference>
<dbReference type="InterPro" id="IPR004358">
    <property type="entry name" value="Sig_transdc_His_kin-like_C"/>
</dbReference>
<dbReference type="PANTHER" id="PTHR43547:SF3">
    <property type="entry name" value="SENSOR PROTEIN CITS"/>
    <property type="match status" value="1"/>
</dbReference>
<dbReference type="NCBIfam" id="TIGR00229">
    <property type="entry name" value="sensory_box"/>
    <property type="match status" value="1"/>
</dbReference>
<dbReference type="PRINTS" id="PR00344">
    <property type="entry name" value="BCTRLSENSOR"/>
</dbReference>
<evidence type="ECO:0000256" key="8">
    <source>
        <dbReference type="ARBA" id="ARBA00022741"/>
    </source>
</evidence>
<dbReference type="CDD" id="cd18773">
    <property type="entry name" value="PDC1_HK_sensor"/>
    <property type="match status" value="1"/>
</dbReference>
<keyword evidence="6" id="KW-0808">Transferase</keyword>
<evidence type="ECO:0000256" key="10">
    <source>
        <dbReference type="ARBA" id="ARBA00022840"/>
    </source>
</evidence>
<dbReference type="Gene3D" id="1.10.287.130">
    <property type="match status" value="1"/>
</dbReference>
<dbReference type="InterPro" id="IPR005467">
    <property type="entry name" value="His_kinase_dom"/>
</dbReference>
<keyword evidence="13 14" id="KW-0472">Membrane</keyword>
<dbReference type="SUPFAM" id="SSF55785">
    <property type="entry name" value="PYP-like sensor domain (PAS domain)"/>
    <property type="match status" value="1"/>
</dbReference>
<feature type="domain" description="Histidine kinase" evidence="15">
    <location>
        <begin position="337"/>
        <end position="532"/>
    </location>
</feature>
<dbReference type="CDD" id="cd00130">
    <property type="entry name" value="PAS"/>
    <property type="match status" value="1"/>
</dbReference>
<dbReference type="InterPro" id="IPR035965">
    <property type="entry name" value="PAS-like_dom_sf"/>
</dbReference>
<dbReference type="InterPro" id="IPR033463">
    <property type="entry name" value="sCache_3"/>
</dbReference>
<feature type="transmembrane region" description="Helical" evidence="14">
    <location>
        <begin position="13"/>
        <end position="34"/>
    </location>
</feature>
<dbReference type="GO" id="GO:0005524">
    <property type="term" value="F:ATP binding"/>
    <property type="evidence" value="ECO:0007669"/>
    <property type="project" value="UniProtKB-KW"/>
</dbReference>
<keyword evidence="10" id="KW-0067">ATP-binding</keyword>
<evidence type="ECO:0000256" key="6">
    <source>
        <dbReference type="ARBA" id="ARBA00022679"/>
    </source>
</evidence>
<proteinExistence type="predicted"/>
<comment type="caution">
    <text evidence="16">The sequence shown here is derived from an EMBL/GenBank/DDBJ whole genome shotgun (WGS) entry which is preliminary data.</text>
</comment>
<keyword evidence="8" id="KW-0547">Nucleotide-binding</keyword>
<dbReference type="InterPro" id="IPR039506">
    <property type="entry name" value="SPOB_a"/>
</dbReference>
<evidence type="ECO:0000256" key="2">
    <source>
        <dbReference type="ARBA" id="ARBA00004651"/>
    </source>
</evidence>
<evidence type="ECO:0000256" key="12">
    <source>
        <dbReference type="ARBA" id="ARBA00023012"/>
    </source>
</evidence>
<dbReference type="SMART" id="SM00091">
    <property type="entry name" value="PAS"/>
    <property type="match status" value="1"/>
</dbReference>
<keyword evidence="4" id="KW-1003">Cell membrane</keyword>
<dbReference type="SUPFAM" id="SSF55874">
    <property type="entry name" value="ATPase domain of HSP90 chaperone/DNA topoisomerase II/histidine kinase"/>
    <property type="match status" value="1"/>
</dbReference>
<dbReference type="Pfam" id="PF02518">
    <property type="entry name" value="HATPase_c"/>
    <property type="match status" value="1"/>
</dbReference>
<dbReference type="SMART" id="SM00387">
    <property type="entry name" value="HATPase_c"/>
    <property type="match status" value="1"/>
</dbReference>
<sequence length="544" mass="59793">MKTLKPKSLQTRLFLYGALFVSLLAILIGVLFYFTMSHGIEQQVGRRALNIAVTTADRPDVREGFFAENPTEVLQPIAETVRKQTGAEYVVIGNSEGIRYAHPVPDRIGKKMVGDDNERALINGESYISEAVGSLGPALRGKTPVRDGEGNIIGVISVGFMETDLSSIFFDYADNIAYIVLASILLGVAGSGLLSRSIKKELFGLEPAEIARHFTERSVLIESVREAIIMVNAGGTITMTNSAARDVLSLPEDEELVGRPIQDVLPNTLLPRVMETGEKMLDRPMEIHGKKAVVNRIPIRADGRIIGAVSSFRLQSDIDRLTEELSQVKQYTEALRAQTHEYHNFLYTISGLIQLNSLDEALSLIHEETEAHQSLIRFVMERLQDPFLGGIVIGLFNRAKELKVQLVLDEDSALEELPANLEKSFFVSILGNLVTNAFEAVEKNPESDRVVRIFILDNGSEILIEVEDSGPGITEEVENTLFSERISTKVGADRGYGLVTVANHVRELGGQLYYETGDLGGAMFIISIPKGGSIHAGDHRSSHH</sequence>
<evidence type="ECO:0000313" key="17">
    <source>
        <dbReference type="Proteomes" id="UP000076490"/>
    </source>
</evidence>
<dbReference type="SUPFAM" id="SSF55890">
    <property type="entry name" value="Sporulation response regulatory protein Spo0B"/>
    <property type="match status" value="1"/>
</dbReference>
<dbReference type="InterPro" id="IPR029151">
    <property type="entry name" value="Sensor-like_sf"/>
</dbReference>
<protein>
    <recommendedName>
        <fullName evidence="3">histidine kinase</fullName>
        <ecNumber evidence="3">2.7.13.3</ecNumber>
    </recommendedName>
</protein>
<dbReference type="GO" id="GO:0000155">
    <property type="term" value="F:phosphorelay sensor kinase activity"/>
    <property type="evidence" value="ECO:0007669"/>
    <property type="project" value="InterPro"/>
</dbReference>
<reference evidence="16 17" key="1">
    <citation type="submission" date="2016-01" db="EMBL/GenBank/DDBJ databases">
        <title>Whole genome sequencing of Bhargavaea cecembensis T14.</title>
        <authorList>
            <person name="Hong K.W."/>
        </authorList>
    </citation>
    <scope>NUCLEOTIDE SEQUENCE [LARGE SCALE GENOMIC DNA]</scope>
    <source>
        <strain evidence="16 17">T14</strain>
    </source>
</reference>
<dbReference type="GO" id="GO:0005886">
    <property type="term" value="C:plasma membrane"/>
    <property type="evidence" value="ECO:0007669"/>
    <property type="project" value="UniProtKB-SubCell"/>
</dbReference>
<dbReference type="EMBL" id="LQNT01000011">
    <property type="protein sequence ID" value="KZE37433.1"/>
    <property type="molecule type" value="Genomic_DNA"/>
</dbReference>
<evidence type="ECO:0000256" key="11">
    <source>
        <dbReference type="ARBA" id="ARBA00022989"/>
    </source>
</evidence>
<dbReference type="PROSITE" id="PS50109">
    <property type="entry name" value="HIS_KIN"/>
    <property type="match status" value="1"/>
</dbReference>
<dbReference type="RefSeq" id="WP_063182675.1">
    <property type="nucleotide sequence ID" value="NZ_LQNT01000011.1"/>
</dbReference>
<gene>
    <name evidence="16" type="ORF">AV656_12755</name>
</gene>